<gene>
    <name evidence="1" type="ORF">L6452_31390</name>
</gene>
<reference evidence="1 2" key="2">
    <citation type="journal article" date="2022" name="Mol. Ecol. Resour.">
        <title>The genomes of chicory, endive, great burdock and yacon provide insights into Asteraceae paleo-polyploidization history and plant inulin production.</title>
        <authorList>
            <person name="Fan W."/>
            <person name="Wang S."/>
            <person name="Wang H."/>
            <person name="Wang A."/>
            <person name="Jiang F."/>
            <person name="Liu H."/>
            <person name="Zhao H."/>
            <person name="Xu D."/>
            <person name="Zhang Y."/>
        </authorList>
    </citation>
    <scope>NUCLEOTIDE SEQUENCE [LARGE SCALE GENOMIC DNA]</scope>
    <source>
        <strain evidence="2">cv. Niubang</strain>
    </source>
</reference>
<proteinExistence type="predicted"/>
<reference evidence="2" key="1">
    <citation type="journal article" date="2022" name="Mol. Ecol. Resour.">
        <title>The genomes of chicory, endive, great burdock and yacon provide insights into Asteraceae palaeo-polyploidization history and plant inulin production.</title>
        <authorList>
            <person name="Fan W."/>
            <person name="Wang S."/>
            <person name="Wang H."/>
            <person name="Wang A."/>
            <person name="Jiang F."/>
            <person name="Liu H."/>
            <person name="Zhao H."/>
            <person name="Xu D."/>
            <person name="Zhang Y."/>
        </authorList>
    </citation>
    <scope>NUCLEOTIDE SEQUENCE [LARGE SCALE GENOMIC DNA]</scope>
    <source>
        <strain evidence="2">cv. Niubang</strain>
    </source>
</reference>
<dbReference type="EMBL" id="CM042057">
    <property type="protein sequence ID" value="KAI3691593.1"/>
    <property type="molecule type" value="Genomic_DNA"/>
</dbReference>
<keyword evidence="2" id="KW-1185">Reference proteome</keyword>
<comment type="caution">
    <text evidence="1">The sequence shown here is derived from an EMBL/GenBank/DDBJ whole genome shotgun (WGS) entry which is preliminary data.</text>
</comment>
<evidence type="ECO:0000313" key="1">
    <source>
        <dbReference type="EMBL" id="KAI3691593.1"/>
    </source>
</evidence>
<dbReference type="Proteomes" id="UP001055879">
    <property type="component" value="Linkage Group LG11"/>
</dbReference>
<protein>
    <submittedName>
        <fullName evidence="1">Uncharacterized protein</fullName>
    </submittedName>
</protein>
<evidence type="ECO:0000313" key="2">
    <source>
        <dbReference type="Proteomes" id="UP001055879"/>
    </source>
</evidence>
<accession>A0ACB8Z2L2</accession>
<organism evidence="1 2">
    <name type="scientific">Arctium lappa</name>
    <name type="common">Greater burdock</name>
    <name type="synonym">Lappa major</name>
    <dbReference type="NCBI Taxonomy" id="4217"/>
    <lineage>
        <taxon>Eukaryota</taxon>
        <taxon>Viridiplantae</taxon>
        <taxon>Streptophyta</taxon>
        <taxon>Embryophyta</taxon>
        <taxon>Tracheophyta</taxon>
        <taxon>Spermatophyta</taxon>
        <taxon>Magnoliopsida</taxon>
        <taxon>eudicotyledons</taxon>
        <taxon>Gunneridae</taxon>
        <taxon>Pentapetalae</taxon>
        <taxon>asterids</taxon>
        <taxon>campanulids</taxon>
        <taxon>Asterales</taxon>
        <taxon>Asteraceae</taxon>
        <taxon>Carduoideae</taxon>
        <taxon>Cardueae</taxon>
        <taxon>Arctiinae</taxon>
        <taxon>Arctium</taxon>
    </lineage>
</organism>
<sequence>MGGGATKIMVVLMVVVVVVVSAASAATPTAAQCQQERWLAVTACRSLLDGGFPSPQCCQRARVSHAQCICPAVTPAVMAIVGDVNRAIRLIESCHRRVPHHFKCGCVTTP</sequence>
<name>A0ACB8Z2L2_ARCLA</name>